<evidence type="ECO:0000313" key="2">
    <source>
        <dbReference type="Proteomes" id="UP001056436"/>
    </source>
</evidence>
<dbReference type="AlphaFoldDB" id="A0A9Q0B6R2"/>
<name>A0A9Q0B6R2_9PEZI</name>
<reference evidence="1" key="1">
    <citation type="submission" date="2019-01" db="EMBL/GenBank/DDBJ databases">
        <title>Colletotrichum abscissum LGMF1257.</title>
        <authorList>
            <person name="Baroncelli R."/>
        </authorList>
    </citation>
    <scope>NUCLEOTIDE SEQUENCE</scope>
    <source>
        <strain evidence="1">Ca142</strain>
    </source>
</reference>
<keyword evidence="2" id="KW-1185">Reference proteome</keyword>
<protein>
    <submittedName>
        <fullName evidence="1">Uncharacterized protein</fullName>
    </submittedName>
</protein>
<dbReference type="Proteomes" id="UP001056436">
    <property type="component" value="Unassembled WGS sequence"/>
</dbReference>
<sequence length="104" mass="11845">MMICWTRAFGSVMIFRSAVSELVDRRFPSVAAASHFGFTAPARQGNLGSWLFQRPEKDERKRNLDTRKYLIWATISTWQKKAHGRSPIPSCFPAIPPFMARGSI</sequence>
<dbReference type="EMBL" id="SDAQ01000019">
    <property type="protein sequence ID" value="KAI3555198.1"/>
    <property type="molecule type" value="Genomic_DNA"/>
</dbReference>
<organism evidence="1 2">
    <name type="scientific">Colletotrichum abscissum</name>
    <dbReference type="NCBI Taxonomy" id="1671311"/>
    <lineage>
        <taxon>Eukaryota</taxon>
        <taxon>Fungi</taxon>
        <taxon>Dikarya</taxon>
        <taxon>Ascomycota</taxon>
        <taxon>Pezizomycotina</taxon>
        <taxon>Sordariomycetes</taxon>
        <taxon>Hypocreomycetidae</taxon>
        <taxon>Glomerellales</taxon>
        <taxon>Glomerellaceae</taxon>
        <taxon>Colletotrichum</taxon>
        <taxon>Colletotrichum acutatum species complex</taxon>
    </lineage>
</organism>
<evidence type="ECO:0000313" key="1">
    <source>
        <dbReference type="EMBL" id="KAI3555198.1"/>
    </source>
</evidence>
<gene>
    <name evidence="1" type="ORF">CABS02_04646</name>
</gene>
<accession>A0A9Q0B6R2</accession>
<dbReference type="OrthoDB" id="4848888at2759"/>
<proteinExistence type="predicted"/>
<comment type="caution">
    <text evidence="1">The sequence shown here is derived from an EMBL/GenBank/DDBJ whole genome shotgun (WGS) entry which is preliminary data.</text>
</comment>